<keyword evidence="2 4" id="KW-0378">Hydrolase</keyword>
<dbReference type="GO" id="GO:0005737">
    <property type="term" value="C:cytoplasm"/>
    <property type="evidence" value="ECO:0007669"/>
    <property type="project" value="TreeGrafter"/>
</dbReference>
<feature type="chain" id="PRO_5021926921" evidence="6">
    <location>
        <begin position="24"/>
        <end position="691"/>
    </location>
</feature>
<dbReference type="EC" id="3.2.1.80" evidence="9"/>
<protein>
    <submittedName>
        <fullName evidence="9">Levanase</fullName>
        <ecNumber evidence="9">3.2.1.80</ecNumber>
    </submittedName>
</protein>
<reference evidence="9 10" key="1">
    <citation type="submission" date="2019-02" db="EMBL/GenBank/DDBJ databases">
        <title>Deep-cultivation of Planctomycetes and their phenomic and genomic characterization uncovers novel biology.</title>
        <authorList>
            <person name="Wiegand S."/>
            <person name="Jogler M."/>
            <person name="Boedeker C."/>
            <person name="Pinto D."/>
            <person name="Vollmers J."/>
            <person name="Rivas-Marin E."/>
            <person name="Kohn T."/>
            <person name="Peeters S.H."/>
            <person name="Heuer A."/>
            <person name="Rast P."/>
            <person name="Oberbeckmann S."/>
            <person name="Bunk B."/>
            <person name="Jeske O."/>
            <person name="Meyerdierks A."/>
            <person name="Storesund J.E."/>
            <person name="Kallscheuer N."/>
            <person name="Luecker S."/>
            <person name="Lage O.M."/>
            <person name="Pohl T."/>
            <person name="Merkel B.J."/>
            <person name="Hornburger P."/>
            <person name="Mueller R.-W."/>
            <person name="Bruemmer F."/>
            <person name="Labrenz M."/>
            <person name="Spormann A.M."/>
            <person name="Op den Camp H."/>
            <person name="Overmann J."/>
            <person name="Amann R."/>
            <person name="Jetten M.S.M."/>
            <person name="Mascher T."/>
            <person name="Medema M.H."/>
            <person name="Devos D.P."/>
            <person name="Kaster A.-K."/>
            <person name="Ovreas L."/>
            <person name="Rohde M."/>
            <person name="Galperin M.Y."/>
            <person name="Jogler C."/>
        </authorList>
    </citation>
    <scope>NUCLEOTIDE SEQUENCE [LARGE SCALE GENOMIC DNA]</scope>
    <source>
        <strain evidence="9 10">Mal4</strain>
    </source>
</reference>
<evidence type="ECO:0000256" key="5">
    <source>
        <dbReference type="SAM" id="MobiDB-lite"/>
    </source>
</evidence>
<feature type="domain" description="Glycosyl hydrolase family 32 C-terminal" evidence="8">
    <location>
        <begin position="512"/>
        <end position="662"/>
    </location>
</feature>
<dbReference type="SUPFAM" id="SSF75005">
    <property type="entry name" value="Arabinanase/levansucrase/invertase"/>
    <property type="match status" value="1"/>
</dbReference>
<keyword evidence="6" id="KW-0732">Signal</keyword>
<evidence type="ECO:0000256" key="1">
    <source>
        <dbReference type="ARBA" id="ARBA00009902"/>
    </source>
</evidence>
<comment type="similarity">
    <text evidence="1 4">Belongs to the glycosyl hydrolase 32 family.</text>
</comment>
<proteinExistence type="inferred from homology"/>
<evidence type="ECO:0000256" key="3">
    <source>
        <dbReference type="ARBA" id="ARBA00023295"/>
    </source>
</evidence>
<evidence type="ECO:0000313" key="9">
    <source>
        <dbReference type="EMBL" id="QDU35794.1"/>
    </source>
</evidence>
<keyword evidence="3 4" id="KW-0326">Glycosidase</keyword>
<evidence type="ECO:0000256" key="2">
    <source>
        <dbReference type="ARBA" id="ARBA00022801"/>
    </source>
</evidence>
<feature type="region of interest" description="Disordered" evidence="5">
    <location>
        <begin position="671"/>
        <end position="691"/>
    </location>
</feature>
<dbReference type="Gene3D" id="2.60.120.560">
    <property type="entry name" value="Exo-inulinase, domain 1"/>
    <property type="match status" value="1"/>
</dbReference>
<keyword evidence="10" id="KW-1185">Reference proteome</keyword>
<accession>A0A517YZY5</accession>
<dbReference type="GO" id="GO:0005987">
    <property type="term" value="P:sucrose catabolic process"/>
    <property type="evidence" value="ECO:0007669"/>
    <property type="project" value="TreeGrafter"/>
</dbReference>
<dbReference type="SMART" id="SM00640">
    <property type="entry name" value="Glyco_32"/>
    <property type="match status" value="1"/>
</dbReference>
<dbReference type="InterPro" id="IPR013320">
    <property type="entry name" value="ConA-like_dom_sf"/>
</dbReference>
<evidence type="ECO:0000256" key="4">
    <source>
        <dbReference type="RuleBase" id="RU362110"/>
    </source>
</evidence>
<dbReference type="SUPFAM" id="SSF49899">
    <property type="entry name" value="Concanavalin A-like lectins/glucanases"/>
    <property type="match status" value="1"/>
</dbReference>
<dbReference type="Pfam" id="PF08244">
    <property type="entry name" value="Glyco_hydro_32C"/>
    <property type="match status" value="1"/>
</dbReference>
<evidence type="ECO:0000259" key="7">
    <source>
        <dbReference type="Pfam" id="PF00251"/>
    </source>
</evidence>
<dbReference type="Pfam" id="PF00251">
    <property type="entry name" value="Glyco_hydro_32N"/>
    <property type="match status" value="1"/>
</dbReference>
<dbReference type="Proteomes" id="UP000320496">
    <property type="component" value="Chromosome"/>
</dbReference>
<dbReference type="GO" id="GO:0051669">
    <property type="term" value="F:fructan beta-fructosidase activity"/>
    <property type="evidence" value="ECO:0007669"/>
    <property type="project" value="UniProtKB-EC"/>
</dbReference>
<dbReference type="InterPro" id="IPR013189">
    <property type="entry name" value="Glyco_hydro_32_C"/>
</dbReference>
<dbReference type="Gene3D" id="2.115.10.20">
    <property type="entry name" value="Glycosyl hydrolase domain, family 43"/>
    <property type="match status" value="1"/>
</dbReference>
<dbReference type="InterPro" id="IPR013148">
    <property type="entry name" value="Glyco_hydro_32_N"/>
</dbReference>
<dbReference type="KEGG" id="mri:Mal4_00760"/>
<feature type="domain" description="Glycosyl hydrolase family 32 N-terminal" evidence="7">
    <location>
        <begin position="199"/>
        <end position="509"/>
    </location>
</feature>
<gene>
    <name evidence="9" type="primary">sacC</name>
    <name evidence="9" type="ORF">Mal4_00760</name>
</gene>
<dbReference type="EMBL" id="CP036275">
    <property type="protein sequence ID" value="QDU35794.1"/>
    <property type="molecule type" value="Genomic_DNA"/>
</dbReference>
<sequence length="691" mass="77402" precursor="true">MSTLLRTVCAATLLFLASLPALADDVVIADFEASGYDGWTIEGTAFGRHPVRGAVSGQQEVIGHLGERLANSFHEGDSTTGALTSAPFALTQPFVSFLIAGGNHEGETGIELLVDGKVVRTATGNDSQVLRWKSWDVRELEGQQARIRIFDRREGGWGHITVDHIVLSDEARSGFHRPELFAYRESADYYREPKRPQFHFTSELHWINDPNGLVFYDGEYHLFYQHHPFRNYWGHMSWGHAVSRDLVHWKHLPVAIYDDNDVMAFSGCAVVDWQNSSGFGTGDRPPMVAIYTGHSPGRQVQNLAFSNDRGRTWTKFAGNPVLDVNNADFRDPKVFWHEPTSRWVMVVSLAVEKRLQFYGSEDLKTWEHLSDFGPTGAADKPNWECPDLFELPVENRPGESKWVLEVDMGGGSIAGGSGGEYFVGQFDGTTFTPEEPADTVKWVDYGRDFYAPVSWSDIPKQDGRRIWIGWMNNWQTAMLPTHPWRGAMSVPRTLTLRHGDDGYRLIQRPVRELKTLRGEETRITELGLKGRVSCGFSGTRLEIVAEFEVGEADEFGLRVRTGESEATVIGYNRNDGQLFVDRTDSGETDFNDQFRGIHGGPLEPQDGRVRMHILIDESSVEVFGGDGEIVITERIFPSPESDGVELYSLGGTTRLATLSAWPLGSIWHKSESTGGRNRLPNRRGTVPLPQR</sequence>
<dbReference type="RefSeq" id="WP_197443951.1">
    <property type="nucleotide sequence ID" value="NZ_CP036275.1"/>
</dbReference>
<name>A0A517YZY5_9PLAN</name>
<evidence type="ECO:0000256" key="6">
    <source>
        <dbReference type="SAM" id="SignalP"/>
    </source>
</evidence>
<organism evidence="9 10">
    <name type="scientific">Maioricimonas rarisocia</name>
    <dbReference type="NCBI Taxonomy" id="2528026"/>
    <lineage>
        <taxon>Bacteria</taxon>
        <taxon>Pseudomonadati</taxon>
        <taxon>Planctomycetota</taxon>
        <taxon>Planctomycetia</taxon>
        <taxon>Planctomycetales</taxon>
        <taxon>Planctomycetaceae</taxon>
        <taxon>Maioricimonas</taxon>
    </lineage>
</organism>
<dbReference type="InterPro" id="IPR001362">
    <property type="entry name" value="Glyco_hydro_32"/>
</dbReference>
<dbReference type="GO" id="GO:0004575">
    <property type="term" value="F:sucrose alpha-glucosidase activity"/>
    <property type="evidence" value="ECO:0007669"/>
    <property type="project" value="TreeGrafter"/>
</dbReference>
<feature type="signal peptide" evidence="6">
    <location>
        <begin position="1"/>
        <end position="23"/>
    </location>
</feature>
<evidence type="ECO:0000313" key="10">
    <source>
        <dbReference type="Proteomes" id="UP000320496"/>
    </source>
</evidence>
<dbReference type="AlphaFoldDB" id="A0A517YZY5"/>
<dbReference type="PANTHER" id="PTHR42800">
    <property type="entry name" value="EXOINULINASE INUD (AFU_ORTHOLOGUE AFUA_5G00480)"/>
    <property type="match status" value="1"/>
</dbReference>
<dbReference type="PANTHER" id="PTHR42800:SF1">
    <property type="entry name" value="EXOINULINASE INUD (AFU_ORTHOLOGUE AFUA_5G00480)"/>
    <property type="match status" value="1"/>
</dbReference>
<evidence type="ECO:0000259" key="8">
    <source>
        <dbReference type="Pfam" id="PF08244"/>
    </source>
</evidence>
<dbReference type="InterPro" id="IPR023296">
    <property type="entry name" value="Glyco_hydro_beta-prop_sf"/>
</dbReference>
<dbReference type="CDD" id="cd18622">
    <property type="entry name" value="GH32_Inu-like"/>
    <property type="match status" value="1"/>
</dbReference>